<comment type="caution">
    <text evidence="1">The sequence shown here is derived from an EMBL/GenBank/DDBJ whole genome shotgun (WGS) entry which is preliminary data.</text>
</comment>
<evidence type="ECO:0000313" key="1">
    <source>
        <dbReference type="EMBL" id="ROJ62496.1"/>
    </source>
</evidence>
<dbReference type="AlphaFoldDB" id="A0A3N0XUS0"/>
<proteinExistence type="predicted"/>
<accession>A0A3N0XUS0</accession>
<evidence type="ECO:0000313" key="2">
    <source>
        <dbReference type="Proteomes" id="UP000281406"/>
    </source>
</evidence>
<gene>
    <name evidence="1" type="ORF">DPX16_21482</name>
</gene>
<keyword evidence="2" id="KW-1185">Reference proteome</keyword>
<dbReference type="EMBL" id="RJVU01059915">
    <property type="protein sequence ID" value="ROJ62496.1"/>
    <property type="molecule type" value="Genomic_DNA"/>
</dbReference>
<reference evidence="1 2" key="1">
    <citation type="submission" date="2018-10" db="EMBL/GenBank/DDBJ databases">
        <title>Genome assembly for a Yunnan-Guizhou Plateau 3E fish, Anabarilius grahami (Regan), and its evolutionary and genetic applications.</title>
        <authorList>
            <person name="Jiang W."/>
        </authorList>
    </citation>
    <scope>NUCLEOTIDE SEQUENCE [LARGE SCALE GENOMIC DNA]</scope>
    <source>
        <strain evidence="1">AG-KIZ</strain>
        <tissue evidence="1">Muscle</tissue>
    </source>
</reference>
<dbReference type="Proteomes" id="UP000281406">
    <property type="component" value="Unassembled WGS sequence"/>
</dbReference>
<sequence length="90" mass="9867">MVVAILEQGSGVALQEKTDIDKCLEVQCLFTAVHTEIKGGSADLEIIFILKETLFLALGMERLMLTTGSEGTLKSRASVRISWADEDSMY</sequence>
<organism evidence="1 2">
    <name type="scientific">Anabarilius grahami</name>
    <name type="common">Kanglang fish</name>
    <name type="synonym">Barilius grahami</name>
    <dbReference type="NCBI Taxonomy" id="495550"/>
    <lineage>
        <taxon>Eukaryota</taxon>
        <taxon>Metazoa</taxon>
        <taxon>Chordata</taxon>
        <taxon>Craniata</taxon>
        <taxon>Vertebrata</taxon>
        <taxon>Euteleostomi</taxon>
        <taxon>Actinopterygii</taxon>
        <taxon>Neopterygii</taxon>
        <taxon>Teleostei</taxon>
        <taxon>Ostariophysi</taxon>
        <taxon>Cypriniformes</taxon>
        <taxon>Xenocyprididae</taxon>
        <taxon>Xenocypridinae</taxon>
        <taxon>Xenocypridinae incertae sedis</taxon>
        <taxon>Anabarilius</taxon>
    </lineage>
</organism>
<protein>
    <submittedName>
        <fullName evidence="1">Uncharacterized protein</fullName>
    </submittedName>
</protein>
<name>A0A3N0XUS0_ANAGA</name>